<dbReference type="PRINTS" id="PR00081">
    <property type="entry name" value="GDHRDH"/>
</dbReference>
<name>A0A067RDD8_ZOONE</name>
<dbReference type="EMBL" id="KK852773">
    <property type="protein sequence ID" value="KDR16815.1"/>
    <property type="molecule type" value="Genomic_DNA"/>
</dbReference>
<dbReference type="GO" id="GO:0016491">
    <property type="term" value="F:oxidoreductase activity"/>
    <property type="evidence" value="ECO:0007669"/>
    <property type="project" value="UniProtKB-KW"/>
</dbReference>
<comment type="similarity">
    <text evidence="2">Belongs to the short-chain dehydrogenases/reductases (SDR) family.</text>
</comment>
<sequence>MFVLIGIIVILLAVWYCVAVQRKITLKHLFRETSYQAYYYLLGGKGILEDYVYFRQNKTPLLPKLGEVAVITGGARGIGVEVVKKLLQCGMHVVIGCRNVDAGEKVAKNIRSCGITSGEVSCFLLDVGSFKSIRKFAELILNHFPRVDLLINNAGIMFVPYAETEDGFESHFAVNYLGHCLLSHLLLPHMIHTAKEKGSNCRIVNVSSCAYLAGSIHFKDLSMSAYYIPSAAYAQSKLAQVLFTKSLDSKLRNRNIPVQVHVVHPGIVNTDLFNGTLLKTVAPWIPALLFKTPEQGAETILHACLASALEGCGGSYLSNCSETTVSPKASSQKVQDRLWSVMLSSIEVEKFADLLE</sequence>
<accession>A0A067RDD8</accession>
<proteinExistence type="inferred from homology"/>
<dbReference type="PRINTS" id="PR00080">
    <property type="entry name" value="SDRFAMILY"/>
</dbReference>
<evidence type="ECO:0000256" key="2">
    <source>
        <dbReference type="RuleBase" id="RU000363"/>
    </source>
</evidence>
<dbReference type="FunCoup" id="A0A067RDD8">
    <property type="interactions" value="217"/>
</dbReference>
<dbReference type="InParanoid" id="A0A067RDD8"/>
<dbReference type="PANTHER" id="PTHR43157:SF31">
    <property type="entry name" value="PHOSPHATIDYLINOSITOL-GLYCAN BIOSYNTHESIS CLASS F PROTEIN"/>
    <property type="match status" value="1"/>
</dbReference>
<dbReference type="Pfam" id="PF00106">
    <property type="entry name" value="adh_short"/>
    <property type="match status" value="1"/>
</dbReference>
<dbReference type="AlphaFoldDB" id="A0A067RDD8"/>
<dbReference type="eggNOG" id="KOG1208">
    <property type="taxonomic scope" value="Eukaryota"/>
</dbReference>
<dbReference type="SUPFAM" id="SSF51735">
    <property type="entry name" value="NAD(P)-binding Rossmann-fold domains"/>
    <property type="match status" value="1"/>
</dbReference>
<dbReference type="Gene3D" id="3.40.50.720">
    <property type="entry name" value="NAD(P)-binding Rossmann-like Domain"/>
    <property type="match status" value="1"/>
</dbReference>
<evidence type="ECO:0000313" key="4">
    <source>
        <dbReference type="Proteomes" id="UP000027135"/>
    </source>
</evidence>
<dbReference type="STRING" id="136037.A0A067RDD8"/>
<evidence type="ECO:0000256" key="1">
    <source>
        <dbReference type="ARBA" id="ARBA00023002"/>
    </source>
</evidence>
<dbReference type="InterPro" id="IPR002347">
    <property type="entry name" value="SDR_fam"/>
</dbReference>
<dbReference type="CDD" id="cd05327">
    <property type="entry name" value="retinol-DH_like_SDR_c_like"/>
    <property type="match status" value="1"/>
</dbReference>
<keyword evidence="4" id="KW-1185">Reference proteome</keyword>
<evidence type="ECO:0000313" key="3">
    <source>
        <dbReference type="EMBL" id="KDR16815.1"/>
    </source>
</evidence>
<dbReference type="Proteomes" id="UP000027135">
    <property type="component" value="Unassembled WGS sequence"/>
</dbReference>
<dbReference type="OMA" id="FTWFRYA"/>
<dbReference type="OrthoDB" id="191139at2759"/>
<dbReference type="PANTHER" id="PTHR43157">
    <property type="entry name" value="PHOSPHATIDYLINOSITOL-GLYCAN BIOSYNTHESIS CLASS F PROTEIN-RELATED"/>
    <property type="match status" value="1"/>
</dbReference>
<reference evidence="3 4" key="1">
    <citation type="journal article" date="2014" name="Nat. Commun.">
        <title>Molecular traces of alternative social organization in a termite genome.</title>
        <authorList>
            <person name="Terrapon N."/>
            <person name="Li C."/>
            <person name="Robertson H.M."/>
            <person name="Ji L."/>
            <person name="Meng X."/>
            <person name="Booth W."/>
            <person name="Chen Z."/>
            <person name="Childers C.P."/>
            <person name="Glastad K.M."/>
            <person name="Gokhale K."/>
            <person name="Gowin J."/>
            <person name="Gronenberg W."/>
            <person name="Hermansen R.A."/>
            <person name="Hu H."/>
            <person name="Hunt B.G."/>
            <person name="Huylmans A.K."/>
            <person name="Khalil S.M."/>
            <person name="Mitchell R.D."/>
            <person name="Munoz-Torres M.C."/>
            <person name="Mustard J.A."/>
            <person name="Pan H."/>
            <person name="Reese J.T."/>
            <person name="Scharf M.E."/>
            <person name="Sun F."/>
            <person name="Vogel H."/>
            <person name="Xiao J."/>
            <person name="Yang W."/>
            <person name="Yang Z."/>
            <person name="Yang Z."/>
            <person name="Zhou J."/>
            <person name="Zhu J."/>
            <person name="Brent C.S."/>
            <person name="Elsik C.G."/>
            <person name="Goodisman M.A."/>
            <person name="Liberles D.A."/>
            <person name="Roe R.M."/>
            <person name="Vargo E.L."/>
            <person name="Vilcinskas A."/>
            <person name="Wang J."/>
            <person name="Bornberg-Bauer E."/>
            <person name="Korb J."/>
            <person name="Zhang G."/>
            <person name="Liebig J."/>
        </authorList>
    </citation>
    <scope>NUCLEOTIDE SEQUENCE [LARGE SCALE GENOMIC DNA]</scope>
    <source>
        <tissue evidence="3">Whole organism</tissue>
    </source>
</reference>
<organism evidence="3 4">
    <name type="scientific">Zootermopsis nevadensis</name>
    <name type="common">Dampwood termite</name>
    <dbReference type="NCBI Taxonomy" id="136037"/>
    <lineage>
        <taxon>Eukaryota</taxon>
        <taxon>Metazoa</taxon>
        <taxon>Ecdysozoa</taxon>
        <taxon>Arthropoda</taxon>
        <taxon>Hexapoda</taxon>
        <taxon>Insecta</taxon>
        <taxon>Pterygota</taxon>
        <taxon>Neoptera</taxon>
        <taxon>Polyneoptera</taxon>
        <taxon>Dictyoptera</taxon>
        <taxon>Blattodea</taxon>
        <taxon>Blattoidea</taxon>
        <taxon>Termitoidae</taxon>
        <taxon>Termopsidae</taxon>
        <taxon>Zootermopsis</taxon>
    </lineage>
</organism>
<protein>
    <submittedName>
        <fullName evidence="3">Retinol dehydrogenase 12</fullName>
    </submittedName>
</protein>
<keyword evidence="1" id="KW-0560">Oxidoreductase</keyword>
<dbReference type="InterPro" id="IPR036291">
    <property type="entry name" value="NAD(P)-bd_dom_sf"/>
</dbReference>
<gene>
    <name evidence="3" type="ORF">L798_09480</name>
</gene>